<feature type="non-terminal residue" evidence="2">
    <location>
        <position position="1"/>
    </location>
</feature>
<feature type="coiled-coil region" evidence="1">
    <location>
        <begin position="2"/>
        <end position="29"/>
    </location>
</feature>
<organism evidence="2 3">
    <name type="scientific">Rotaria magnacalcarata</name>
    <dbReference type="NCBI Taxonomy" id="392030"/>
    <lineage>
        <taxon>Eukaryota</taxon>
        <taxon>Metazoa</taxon>
        <taxon>Spiralia</taxon>
        <taxon>Gnathifera</taxon>
        <taxon>Rotifera</taxon>
        <taxon>Eurotatoria</taxon>
        <taxon>Bdelloidea</taxon>
        <taxon>Philodinida</taxon>
        <taxon>Philodinidae</taxon>
        <taxon>Rotaria</taxon>
    </lineage>
</organism>
<comment type="caution">
    <text evidence="2">The sequence shown here is derived from an EMBL/GenBank/DDBJ whole genome shotgun (WGS) entry which is preliminary data.</text>
</comment>
<protein>
    <submittedName>
        <fullName evidence="2">Uncharacterized protein</fullName>
    </submittedName>
</protein>
<dbReference type="EMBL" id="CAJOBI010240143">
    <property type="protein sequence ID" value="CAF5083266.1"/>
    <property type="molecule type" value="Genomic_DNA"/>
</dbReference>
<evidence type="ECO:0000313" key="2">
    <source>
        <dbReference type="EMBL" id="CAF5083266.1"/>
    </source>
</evidence>
<proteinExistence type="predicted"/>
<reference evidence="2" key="1">
    <citation type="submission" date="2021-02" db="EMBL/GenBank/DDBJ databases">
        <authorList>
            <person name="Nowell W R."/>
        </authorList>
    </citation>
    <scope>NUCLEOTIDE SEQUENCE</scope>
</reference>
<feature type="non-terminal residue" evidence="2">
    <location>
        <position position="48"/>
    </location>
</feature>
<gene>
    <name evidence="2" type="ORF">SMN809_LOCUS60867</name>
</gene>
<name>A0A8S3ETG9_9BILA</name>
<evidence type="ECO:0000313" key="3">
    <source>
        <dbReference type="Proteomes" id="UP000676336"/>
    </source>
</evidence>
<dbReference type="AlphaFoldDB" id="A0A8S3ETG9"/>
<keyword evidence="1" id="KW-0175">Coiled coil</keyword>
<sequence length="48" mass="5679">SIQQDIDLNGELKQRVKQLENELKDQHFTDQNTIRELQSRLAELQTTL</sequence>
<evidence type="ECO:0000256" key="1">
    <source>
        <dbReference type="SAM" id="Coils"/>
    </source>
</evidence>
<accession>A0A8S3ETG9</accession>
<dbReference type="Proteomes" id="UP000676336">
    <property type="component" value="Unassembled WGS sequence"/>
</dbReference>